<dbReference type="RefSeq" id="WP_013030586.1">
    <property type="nucleotide sequence ID" value="NC_013959.1"/>
</dbReference>
<reference evidence="1 2" key="1">
    <citation type="submission" date="2010-03" db="EMBL/GenBank/DDBJ databases">
        <title>Complete sequence of Sideroxydans lithotrophicus ES-1.</title>
        <authorList>
            <consortium name="US DOE Joint Genome Institute"/>
            <person name="Lucas S."/>
            <person name="Copeland A."/>
            <person name="Lapidus A."/>
            <person name="Cheng J.-F."/>
            <person name="Bruce D."/>
            <person name="Goodwin L."/>
            <person name="Pitluck S."/>
            <person name="Munk A.C."/>
            <person name="Detter J.C."/>
            <person name="Han C."/>
            <person name="Tapia R."/>
            <person name="Larimer F."/>
            <person name="Land M."/>
            <person name="Hauser L."/>
            <person name="Kyrpides N."/>
            <person name="Ivanova N."/>
            <person name="Emerson D."/>
            <person name="Woyke T."/>
        </authorList>
    </citation>
    <scope>NUCLEOTIDE SEQUENCE [LARGE SCALE GENOMIC DNA]</scope>
    <source>
        <strain evidence="1 2">ES-1</strain>
    </source>
</reference>
<dbReference type="AlphaFoldDB" id="D5CML6"/>
<dbReference type="STRING" id="580332.Slit_2463"/>
<organism evidence="1 2">
    <name type="scientific">Sideroxydans lithotrophicus (strain ES-1)</name>
    <dbReference type="NCBI Taxonomy" id="580332"/>
    <lineage>
        <taxon>Bacteria</taxon>
        <taxon>Pseudomonadati</taxon>
        <taxon>Pseudomonadota</taxon>
        <taxon>Betaproteobacteria</taxon>
        <taxon>Nitrosomonadales</taxon>
        <taxon>Gallionellaceae</taxon>
        <taxon>Sideroxydans</taxon>
    </lineage>
</organism>
<dbReference type="HOGENOM" id="CLU_3222056_0_0_4"/>
<accession>D5CML6</accession>
<name>D5CML6_SIDLE</name>
<keyword evidence="2" id="KW-1185">Reference proteome</keyword>
<gene>
    <name evidence="1" type="ordered locus">Slit_2463</name>
</gene>
<proteinExistence type="predicted"/>
<dbReference type="EMBL" id="CP001965">
    <property type="protein sequence ID" value="ADE12688.1"/>
    <property type="molecule type" value="Genomic_DNA"/>
</dbReference>
<evidence type="ECO:0000313" key="1">
    <source>
        <dbReference type="EMBL" id="ADE12688.1"/>
    </source>
</evidence>
<sequence length="44" mass="5006">MKRYATGNTDITGRNLHSIRTMLFTQGFGRTLDYFCTISVFSIA</sequence>
<dbReference type="Proteomes" id="UP000001625">
    <property type="component" value="Chromosome"/>
</dbReference>
<dbReference type="KEGG" id="slt:Slit_2463"/>
<protein>
    <submittedName>
        <fullName evidence="1">Uncharacterized protein</fullName>
    </submittedName>
</protein>
<evidence type="ECO:0000313" key="2">
    <source>
        <dbReference type="Proteomes" id="UP000001625"/>
    </source>
</evidence>